<dbReference type="HOGENOM" id="CLU_085846_0_0_1"/>
<dbReference type="PROSITE" id="PS50071">
    <property type="entry name" value="HOMEOBOX_2"/>
    <property type="match status" value="1"/>
</dbReference>
<keyword evidence="3 5" id="KW-0371">Homeobox</keyword>
<evidence type="ECO:0000256" key="5">
    <source>
        <dbReference type="PROSITE-ProRule" id="PRU00108"/>
    </source>
</evidence>
<evidence type="ECO:0000256" key="2">
    <source>
        <dbReference type="ARBA" id="ARBA00023125"/>
    </source>
</evidence>
<keyword evidence="4 5" id="KW-0539">Nucleus</keyword>
<dbReference type="SUPFAM" id="SSF46689">
    <property type="entry name" value="Homeodomain-like"/>
    <property type="match status" value="1"/>
</dbReference>
<dbReference type="KEGG" id="phu:Phum_PHUM210980"/>
<dbReference type="CTD" id="8237404"/>
<dbReference type="SMART" id="SM00389">
    <property type="entry name" value="HOX"/>
    <property type="match status" value="1"/>
</dbReference>
<dbReference type="CDD" id="cd00086">
    <property type="entry name" value="homeodomain"/>
    <property type="match status" value="1"/>
</dbReference>
<dbReference type="eggNOG" id="KOG0488">
    <property type="taxonomic scope" value="Eukaryota"/>
</dbReference>
<evidence type="ECO:0000313" key="10">
    <source>
        <dbReference type="Proteomes" id="UP000009046"/>
    </source>
</evidence>
<dbReference type="GeneID" id="8237404"/>
<reference evidence="8" key="2">
    <citation type="submission" date="2007-04" db="EMBL/GenBank/DDBJ databases">
        <title>The genome of the human body louse.</title>
        <authorList>
            <consortium name="The Human Body Louse Genome Consortium"/>
            <person name="Kirkness E."/>
            <person name="Walenz B."/>
            <person name="Hass B."/>
            <person name="Bruggner R."/>
            <person name="Strausberg R."/>
        </authorList>
    </citation>
    <scope>NUCLEOTIDE SEQUENCE</scope>
    <source>
        <strain evidence="8">USDA</strain>
    </source>
</reference>
<dbReference type="AlphaFoldDB" id="E0VHT8"/>
<evidence type="ECO:0000256" key="4">
    <source>
        <dbReference type="ARBA" id="ARBA00023242"/>
    </source>
</evidence>
<dbReference type="InterPro" id="IPR020479">
    <property type="entry name" value="HD_metazoa"/>
</dbReference>
<dbReference type="PANTHER" id="PTHR24333:SF5">
    <property type="entry name" value="VENT HOMEOBOX"/>
    <property type="match status" value="1"/>
</dbReference>
<keyword evidence="2 5" id="KW-0238">DNA-binding</keyword>
<gene>
    <name evidence="9" type="primary">8237404</name>
    <name evidence="8" type="ORF">Phum_PHUM210980</name>
</gene>
<evidence type="ECO:0000256" key="3">
    <source>
        <dbReference type="ARBA" id="ARBA00023155"/>
    </source>
</evidence>
<dbReference type="InterPro" id="IPR001356">
    <property type="entry name" value="HD"/>
</dbReference>
<dbReference type="EMBL" id="AAZO01002433">
    <property type="status" value="NOT_ANNOTATED_CDS"/>
    <property type="molecule type" value="Genomic_DNA"/>
</dbReference>
<evidence type="ECO:0000256" key="1">
    <source>
        <dbReference type="ARBA" id="ARBA00004123"/>
    </source>
</evidence>
<feature type="domain" description="Homeobox" evidence="7">
    <location>
        <begin position="88"/>
        <end position="148"/>
    </location>
</feature>
<keyword evidence="10" id="KW-1185">Reference proteome</keyword>
<accession>E0VHT8</accession>
<name>E0VHT8_PEDHC</name>
<dbReference type="EnsemblMetazoa" id="PHUM210980-RA">
    <property type="protein sequence ID" value="PHUM210980-PA"/>
    <property type="gene ID" value="PHUM210980"/>
</dbReference>
<dbReference type="OrthoDB" id="6159439at2759"/>
<dbReference type="PRINTS" id="PR00024">
    <property type="entry name" value="HOMEOBOX"/>
</dbReference>
<feature type="DNA-binding region" description="Homeobox" evidence="5">
    <location>
        <begin position="90"/>
        <end position="149"/>
    </location>
</feature>
<dbReference type="PROSITE" id="PS00027">
    <property type="entry name" value="HOMEOBOX_1"/>
    <property type="match status" value="1"/>
</dbReference>
<reference evidence="9" key="3">
    <citation type="submission" date="2020-05" db="UniProtKB">
        <authorList>
            <consortium name="EnsemblMetazoa"/>
        </authorList>
    </citation>
    <scope>IDENTIFICATION</scope>
    <source>
        <strain evidence="9">USDA</strain>
    </source>
</reference>
<dbReference type="PANTHER" id="PTHR24333">
    <property type="entry name" value="HOMEO BOX HB9 LIKE A-RELATED"/>
    <property type="match status" value="1"/>
</dbReference>
<protein>
    <submittedName>
        <fullName evidence="8 9">Homeobox protein ceh-19, putative</fullName>
    </submittedName>
</protein>
<dbReference type="Pfam" id="PF00046">
    <property type="entry name" value="Homeodomain"/>
    <property type="match status" value="1"/>
</dbReference>
<comment type="subcellular location">
    <subcellularLocation>
        <location evidence="1 5 6">Nucleus</location>
    </subcellularLocation>
</comment>
<dbReference type="GO" id="GO:0003677">
    <property type="term" value="F:DNA binding"/>
    <property type="evidence" value="ECO:0007669"/>
    <property type="project" value="UniProtKB-UniRule"/>
</dbReference>
<dbReference type="RefSeq" id="XP_002425599.1">
    <property type="nucleotide sequence ID" value="XM_002425554.1"/>
</dbReference>
<organism>
    <name type="scientific">Pediculus humanus subsp. corporis</name>
    <name type="common">Body louse</name>
    <dbReference type="NCBI Taxonomy" id="121224"/>
    <lineage>
        <taxon>Eukaryota</taxon>
        <taxon>Metazoa</taxon>
        <taxon>Ecdysozoa</taxon>
        <taxon>Arthropoda</taxon>
        <taxon>Hexapoda</taxon>
        <taxon>Insecta</taxon>
        <taxon>Pterygota</taxon>
        <taxon>Neoptera</taxon>
        <taxon>Paraneoptera</taxon>
        <taxon>Psocodea</taxon>
        <taxon>Troctomorpha</taxon>
        <taxon>Phthiraptera</taxon>
        <taxon>Anoplura</taxon>
        <taxon>Pediculidae</taxon>
        <taxon>Pediculus</taxon>
    </lineage>
</organism>
<dbReference type="InterPro" id="IPR017970">
    <property type="entry name" value="Homeobox_CS"/>
</dbReference>
<reference evidence="8" key="1">
    <citation type="submission" date="2007-04" db="EMBL/GenBank/DDBJ databases">
        <title>Annotation of Pediculus humanus corporis strain USDA.</title>
        <authorList>
            <person name="Kirkness E."/>
            <person name="Hannick L."/>
            <person name="Hass B."/>
            <person name="Bruggner R."/>
            <person name="Lawson D."/>
            <person name="Bidwell S."/>
            <person name="Joardar V."/>
            <person name="Caler E."/>
            <person name="Walenz B."/>
            <person name="Inman J."/>
            <person name="Schobel S."/>
            <person name="Galinsky K."/>
            <person name="Amedeo P."/>
            <person name="Strausberg R."/>
        </authorList>
    </citation>
    <scope>NUCLEOTIDE SEQUENCE</scope>
    <source>
        <strain evidence="8">USDA</strain>
    </source>
</reference>
<dbReference type="InParanoid" id="E0VHT8"/>
<sequence length="239" mass="27548">MLSAIKIKKIILKYEIFSYLEKCICGDDDDNFILKKSTDDDSLLVVDEDEEDNNESSIIVNPINLVSRIGNCAITSITADNNNEKLGRKPRRRRTAFTHAQLAFLERKFRCQKYLSVADRSDVAEALNLSETQVKTWYQNRRTKWKRQNQLRLEQLRQQTNVDKTIMSRQMSPRTENDNCCGSRYQSEPGTTCNFFPTTAAILRSVTYVHGCISIPNQFPIAIVPCILYVPKHTFMLPN</sequence>
<dbReference type="Gene3D" id="1.10.10.60">
    <property type="entry name" value="Homeodomain-like"/>
    <property type="match status" value="1"/>
</dbReference>
<proteinExistence type="predicted"/>
<dbReference type="InterPro" id="IPR050848">
    <property type="entry name" value="Homeobox_TF"/>
</dbReference>
<evidence type="ECO:0000313" key="8">
    <source>
        <dbReference type="EMBL" id="EEB12861.1"/>
    </source>
</evidence>
<evidence type="ECO:0000256" key="6">
    <source>
        <dbReference type="RuleBase" id="RU000682"/>
    </source>
</evidence>
<dbReference type="GO" id="GO:0005634">
    <property type="term" value="C:nucleus"/>
    <property type="evidence" value="ECO:0007669"/>
    <property type="project" value="UniProtKB-SubCell"/>
</dbReference>
<dbReference type="GO" id="GO:0000981">
    <property type="term" value="F:DNA-binding transcription factor activity, RNA polymerase II-specific"/>
    <property type="evidence" value="ECO:0007669"/>
    <property type="project" value="InterPro"/>
</dbReference>
<dbReference type="EMBL" id="DS235171">
    <property type="protein sequence ID" value="EEB12861.1"/>
    <property type="molecule type" value="Genomic_DNA"/>
</dbReference>
<dbReference type="Proteomes" id="UP000009046">
    <property type="component" value="Unassembled WGS sequence"/>
</dbReference>
<evidence type="ECO:0000259" key="7">
    <source>
        <dbReference type="PROSITE" id="PS50071"/>
    </source>
</evidence>
<dbReference type="VEuPathDB" id="VectorBase:PHUM210980"/>
<evidence type="ECO:0000313" key="9">
    <source>
        <dbReference type="EnsemblMetazoa" id="PHUM210980-PA"/>
    </source>
</evidence>
<dbReference type="InterPro" id="IPR009057">
    <property type="entry name" value="Homeodomain-like_sf"/>
</dbReference>